<dbReference type="PANTHER" id="PTHR30348">
    <property type="entry name" value="UNCHARACTERIZED PROTEIN YECE"/>
    <property type="match status" value="1"/>
</dbReference>
<dbReference type="PANTHER" id="PTHR30348:SF13">
    <property type="entry name" value="UPF0759 PROTEIN YUNF"/>
    <property type="match status" value="1"/>
</dbReference>
<comment type="caution">
    <text evidence="1">The sequence shown here is derived from an EMBL/GenBank/DDBJ whole genome shotgun (WGS) entry which is preliminary data.</text>
</comment>
<evidence type="ECO:0000313" key="1">
    <source>
        <dbReference type="EMBL" id="GAA4005314.1"/>
    </source>
</evidence>
<dbReference type="Gene3D" id="3.20.20.410">
    <property type="entry name" value="Protein of unknown function UPF0759"/>
    <property type="match status" value="1"/>
</dbReference>
<keyword evidence="2" id="KW-1185">Reference proteome</keyword>
<organism evidence="1 2">
    <name type="scientific">Allokutzneria multivorans</name>
    <dbReference type="NCBI Taxonomy" id="1142134"/>
    <lineage>
        <taxon>Bacteria</taxon>
        <taxon>Bacillati</taxon>
        <taxon>Actinomycetota</taxon>
        <taxon>Actinomycetes</taxon>
        <taxon>Pseudonocardiales</taxon>
        <taxon>Pseudonocardiaceae</taxon>
        <taxon>Allokutzneria</taxon>
    </lineage>
</organism>
<dbReference type="InterPro" id="IPR036520">
    <property type="entry name" value="UPF0759_sf"/>
</dbReference>
<dbReference type="SUPFAM" id="SSF117396">
    <property type="entry name" value="TM1631-like"/>
    <property type="match status" value="1"/>
</dbReference>
<sequence>MGEVLVGTAGWTDRGLTETGWYPAGVRDAERLTSYASRFPLVEVNTSYYAIPAPEVARGWVDRTPEDFTFNVKAFAALTKHTVRSSFLPPDLRTGAERVRLSDLAPARAEELWERFLLAVEPIHAAGKLGLILFQFPPWFRPGESARQFLVECKNRCAPLRICVELRHSTWLDHVNGPATLAFLCQHDIPYVSVDMPQGYEDSVPPLLVATSDIAVLRMHGHSPQWTSKDIEQRFRYSYSPGELAGWARRLRELDEPAHVVFNNCFRDEGHRNAQFLQDLLRDR</sequence>
<protein>
    <submittedName>
        <fullName evidence="1">DUF72 domain-containing protein</fullName>
    </submittedName>
</protein>
<evidence type="ECO:0000313" key="2">
    <source>
        <dbReference type="Proteomes" id="UP001501747"/>
    </source>
</evidence>
<name>A0ABP7S1J4_9PSEU</name>
<dbReference type="RefSeq" id="WP_344874696.1">
    <property type="nucleotide sequence ID" value="NZ_BAABAL010000008.1"/>
</dbReference>
<dbReference type="Pfam" id="PF01904">
    <property type="entry name" value="DUF72"/>
    <property type="match status" value="1"/>
</dbReference>
<reference evidence="2" key="1">
    <citation type="journal article" date="2019" name="Int. J. Syst. Evol. Microbiol.">
        <title>The Global Catalogue of Microorganisms (GCM) 10K type strain sequencing project: providing services to taxonomists for standard genome sequencing and annotation.</title>
        <authorList>
            <consortium name="The Broad Institute Genomics Platform"/>
            <consortium name="The Broad Institute Genome Sequencing Center for Infectious Disease"/>
            <person name="Wu L."/>
            <person name="Ma J."/>
        </authorList>
    </citation>
    <scope>NUCLEOTIDE SEQUENCE [LARGE SCALE GENOMIC DNA]</scope>
    <source>
        <strain evidence="2">JCM 17342</strain>
    </source>
</reference>
<dbReference type="Proteomes" id="UP001501747">
    <property type="component" value="Unassembled WGS sequence"/>
</dbReference>
<dbReference type="InterPro" id="IPR002763">
    <property type="entry name" value="DUF72"/>
</dbReference>
<proteinExistence type="predicted"/>
<accession>A0ABP7S1J4</accession>
<dbReference type="EMBL" id="BAABAL010000008">
    <property type="protein sequence ID" value="GAA4005314.1"/>
    <property type="molecule type" value="Genomic_DNA"/>
</dbReference>
<gene>
    <name evidence="1" type="ORF">GCM10022247_28200</name>
</gene>